<dbReference type="AlphaFoldDB" id="A0A9P1H202"/>
<name>A0A9P1H202_9PEZI</name>
<evidence type="ECO:0008006" key="4">
    <source>
        <dbReference type="Google" id="ProtNLM"/>
    </source>
</evidence>
<organism evidence="2 3">
    <name type="scientific">Parascedosporium putredinis</name>
    <dbReference type="NCBI Taxonomy" id="1442378"/>
    <lineage>
        <taxon>Eukaryota</taxon>
        <taxon>Fungi</taxon>
        <taxon>Dikarya</taxon>
        <taxon>Ascomycota</taxon>
        <taxon>Pezizomycotina</taxon>
        <taxon>Sordariomycetes</taxon>
        <taxon>Hypocreomycetidae</taxon>
        <taxon>Microascales</taxon>
        <taxon>Microascaceae</taxon>
        <taxon>Parascedosporium</taxon>
    </lineage>
</organism>
<dbReference type="PANTHER" id="PTHR39337">
    <property type="entry name" value="BLR5642 PROTEIN"/>
    <property type="match status" value="1"/>
</dbReference>
<dbReference type="InterPro" id="IPR007438">
    <property type="entry name" value="DUF488"/>
</dbReference>
<dbReference type="Pfam" id="PF04343">
    <property type="entry name" value="DUF488"/>
    <property type="match status" value="1"/>
</dbReference>
<dbReference type="EMBL" id="CALLCH030000011">
    <property type="protein sequence ID" value="CAI4214439.1"/>
    <property type="molecule type" value="Genomic_DNA"/>
</dbReference>
<dbReference type="OrthoDB" id="5376052at2759"/>
<evidence type="ECO:0000256" key="1">
    <source>
        <dbReference type="SAM" id="MobiDB-lite"/>
    </source>
</evidence>
<gene>
    <name evidence="2" type="ORF">PPNO1_LOCUS4172</name>
</gene>
<comment type="caution">
    <text evidence="2">The sequence shown here is derived from an EMBL/GenBank/DDBJ whole genome shotgun (WGS) entry which is preliminary data.</text>
</comment>
<protein>
    <recommendedName>
        <fullName evidence="4">HhH-GPD domain-containing protein</fullName>
    </recommendedName>
</protein>
<keyword evidence="3" id="KW-1185">Reference proteome</keyword>
<feature type="region of interest" description="Disordered" evidence="1">
    <location>
        <begin position="1"/>
        <end position="32"/>
    </location>
</feature>
<proteinExistence type="predicted"/>
<sequence length="175" mass="19392">MKRKVSPPDGDPQITTQRRSKRLAENDKVRGTVTPTIADQDQTPAGISYLSFGEKLGGLRKKQPASDTHTALRVASFKNYAAYMGTPIFREGLGELKDLANSSPRSSPQGTAIMCSETLWWRCHRRMISDILTTAGWTVQHLGIKEVPVKHVRWDIARLERDGSLVYDGGSGKLV</sequence>
<evidence type="ECO:0000313" key="3">
    <source>
        <dbReference type="Proteomes" id="UP000838763"/>
    </source>
</evidence>
<evidence type="ECO:0000313" key="2">
    <source>
        <dbReference type="EMBL" id="CAI4214439.1"/>
    </source>
</evidence>
<accession>A0A9P1H202</accession>
<reference evidence="2" key="1">
    <citation type="submission" date="2022-11" db="EMBL/GenBank/DDBJ databases">
        <authorList>
            <person name="Scott C."/>
            <person name="Bruce N."/>
        </authorList>
    </citation>
    <scope>NUCLEOTIDE SEQUENCE</scope>
</reference>
<dbReference type="Proteomes" id="UP000838763">
    <property type="component" value="Unassembled WGS sequence"/>
</dbReference>
<dbReference type="PANTHER" id="PTHR39337:SF1">
    <property type="entry name" value="BLR5642 PROTEIN"/>
    <property type="match status" value="1"/>
</dbReference>